<feature type="binding site" evidence="7">
    <location>
        <position position="188"/>
    </location>
    <ligand>
        <name>3-phosphoshikimate</name>
        <dbReference type="ChEBI" id="CHEBI:145989"/>
    </ligand>
</feature>
<dbReference type="HAMAP" id="MF_00210">
    <property type="entry name" value="EPSP_synth"/>
    <property type="match status" value="1"/>
</dbReference>
<feature type="binding site" evidence="7">
    <location>
        <position position="90"/>
    </location>
    <ligand>
        <name>phosphoenolpyruvate</name>
        <dbReference type="ChEBI" id="CHEBI:58702"/>
    </ligand>
</feature>
<dbReference type="NCBIfam" id="TIGR01356">
    <property type="entry name" value="aroA"/>
    <property type="match status" value="1"/>
</dbReference>
<feature type="binding site" evidence="7">
    <location>
        <position position="20"/>
    </location>
    <ligand>
        <name>3-phosphoshikimate</name>
        <dbReference type="ChEBI" id="CHEBI:145989"/>
    </ligand>
</feature>
<dbReference type="InterPro" id="IPR036968">
    <property type="entry name" value="Enolpyruvate_Tfrase_sf"/>
</dbReference>
<dbReference type="EMBL" id="AWVF01000182">
    <property type="protein sequence ID" value="ERJ96165.1"/>
    <property type="molecule type" value="Genomic_DNA"/>
</dbReference>
<feature type="binding site" evidence="7">
    <location>
        <position position="162"/>
    </location>
    <ligand>
        <name>3-phosphoshikimate</name>
        <dbReference type="ChEBI" id="CHEBI:145989"/>
    </ligand>
</feature>
<dbReference type="Pfam" id="PF00275">
    <property type="entry name" value="EPSP_synthase"/>
    <property type="match status" value="1"/>
</dbReference>
<feature type="binding site" evidence="7">
    <location>
        <position position="319"/>
    </location>
    <ligand>
        <name>3-phosphoshikimate</name>
        <dbReference type="ChEBI" id="CHEBI:145989"/>
    </ligand>
</feature>
<dbReference type="OrthoDB" id="9809920at2"/>
<feature type="binding site" evidence="7">
    <location>
        <position position="162"/>
    </location>
    <ligand>
        <name>phosphoenolpyruvate</name>
        <dbReference type="ChEBI" id="CHEBI:58702"/>
    </ligand>
</feature>
<feature type="binding site" evidence="7">
    <location>
        <position position="391"/>
    </location>
    <ligand>
        <name>phosphoenolpyruvate</name>
        <dbReference type="ChEBI" id="CHEBI:58702"/>
    </ligand>
</feature>
<comment type="similarity">
    <text evidence="2 7">Belongs to the EPSP synthase family.</text>
</comment>
<feature type="binding site" evidence="7">
    <location>
        <position position="20"/>
    </location>
    <ligand>
        <name>phosphoenolpyruvate</name>
        <dbReference type="ChEBI" id="CHEBI:58702"/>
    </ligand>
</feature>
<comment type="subunit">
    <text evidence="7">Monomer.</text>
</comment>
<protein>
    <recommendedName>
        <fullName evidence="7">3-phosphoshikimate 1-carboxyvinyltransferase</fullName>
        <ecNumber evidence="7">2.5.1.19</ecNumber>
    </recommendedName>
    <alternativeName>
        <fullName evidence="7">5-enolpyruvylshikimate-3-phosphate synthase</fullName>
        <shortName evidence="7">EPSP synthase</shortName>
        <shortName evidence="7">EPSPS</shortName>
    </alternativeName>
</protein>
<dbReference type="Gene3D" id="3.65.10.10">
    <property type="entry name" value="Enolpyruvate transferase domain"/>
    <property type="match status" value="2"/>
</dbReference>
<feature type="binding site" evidence="7">
    <location>
        <position position="118"/>
    </location>
    <ligand>
        <name>phosphoenolpyruvate</name>
        <dbReference type="ChEBI" id="CHEBI:58702"/>
    </ligand>
</feature>
<feature type="binding site" evidence="7">
    <location>
        <position position="292"/>
    </location>
    <ligand>
        <name>3-phosphoshikimate</name>
        <dbReference type="ChEBI" id="CHEBI:145989"/>
    </ligand>
</feature>
<organism evidence="9 10">
    <name type="scientific">Ruminococcus callidus ATCC 27760</name>
    <dbReference type="NCBI Taxonomy" id="411473"/>
    <lineage>
        <taxon>Bacteria</taxon>
        <taxon>Bacillati</taxon>
        <taxon>Bacillota</taxon>
        <taxon>Clostridia</taxon>
        <taxon>Eubacteriales</taxon>
        <taxon>Oscillospiraceae</taxon>
        <taxon>Ruminococcus</taxon>
    </lineage>
</organism>
<feature type="domain" description="Enolpyruvate transferase" evidence="8">
    <location>
        <begin position="7"/>
        <end position="398"/>
    </location>
</feature>
<comment type="caution">
    <text evidence="7">Lacks conserved residue(s) required for the propagation of feature annotation.</text>
</comment>
<keyword evidence="10" id="KW-1185">Reference proteome</keyword>
<feature type="binding site" evidence="7">
    <location>
        <position position="160"/>
    </location>
    <ligand>
        <name>3-phosphoshikimate</name>
        <dbReference type="ChEBI" id="CHEBI:145989"/>
    </ligand>
</feature>
<feature type="binding site" evidence="7">
    <location>
        <position position="161"/>
    </location>
    <ligand>
        <name>3-phosphoshikimate</name>
        <dbReference type="ChEBI" id="CHEBI:145989"/>
    </ligand>
</feature>
<feature type="binding site" evidence="7">
    <location>
        <position position="25"/>
    </location>
    <ligand>
        <name>3-phosphoshikimate</name>
        <dbReference type="ChEBI" id="CHEBI:145989"/>
    </ligand>
</feature>
<evidence type="ECO:0000259" key="8">
    <source>
        <dbReference type="Pfam" id="PF00275"/>
    </source>
</evidence>
<proteinExistence type="inferred from homology"/>
<dbReference type="AlphaFoldDB" id="U2KVR5"/>
<keyword evidence="7" id="KW-0963">Cytoplasm</keyword>
<sequence length="414" mass="44176">MNILITPSRLHGTVRIPASKSMAHRLLICAALAEGTSVISGVDMSRDITATMDVLSAFGASFRQEGSTITVTGVGNARPQAAVADCCESGSTLRFLIPVAAALGIHTTFFGQGRLPQRPITAYLRELTKKGVTFDYHNTMPFTIDGKLRSGVFELEGDVSSQYVTGLLFALPLLDGDSEIRMLSKLESKPYVDLTIACLRHFGIAVQETEQGYAVAGGQQYHACDLTVEGDYSQAAFFCVANALGSDITLTNLNPESVQGDKKIVEIVREMCYNREQGLPAGFTVDAADIPDLVPILAVLATFGTAPSSITGAHRLAIKESDRLASTADLLNRLGGKVTATPDGLEIEPVEQLHGGTVDSCGDHRIAMCAAVAATRCAGEVTILHGECVEKSYPRFYEDYRQLGGIANVIVLES</sequence>
<comment type="catalytic activity">
    <reaction evidence="6">
        <text>3-phosphoshikimate + phosphoenolpyruvate = 5-O-(1-carboxyvinyl)-3-phosphoshikimate + phosphate</text>
        <dbReference type="Rhea" id="RHEA:21256"/>
        <dbReference type="ChEBI" id="CHEBI:43474"/>
        <dbReference type="ChEBI" id="CHEBI:57701"/>
        <dbReference type="ChEBI" id="CHEBI:58702"/>
        <dbReference type="ChEBI" id="CHEBI:145989"/>
        <dbReference type="EC" id="2.5.1.19"/>
    </reaction>
    <physiologicalReaction direction="left-to-right" evidence="6">
        <dbReference type="Rhea" id="RHEA:21257"/>
    </physiologicalReaction>
</comment>
<dbReference type="GO" id="GO:0009423">
    <property type="term" value="P:chorismate biosynthetic process"/>
    <property type="evidence" value="ECO:0007669"/>
    <property type="project" value="UniProtKB-UniRule"/>
</dbReference>
<dbReference type="eggNOG" id="COG0128">
    <property type="taxonomic scope" value="Bacteria"/>
</dbReference>
<dbReference type="GO" id="GO:0008652">
    <property type="term" value="P:amino acid biosynthetic process"/>
    <property type="evidence" value="ECO:0007669"/>
    <property type="project" value="UniProtKB-KW"/>
</dbReference>
<dbReference type="PANTHER" id="PTHR21090">
    <property type="entry name" value="AROM/DEHYDROQUINATE SYNTHASE"/>
    <property type="match status" value="1"/>
</dbReference>
<dbReference type="GO" id="GO:0005737">
    <property type="term" value="C:cytoplasm"/>
    <property type="evidence" value="ECO:0007669"/>
    <property type="project" value="UniProtKB-SubCell"/>
</dbReference>
<evidence type="ECO:0000256" key="1">
    <source>
        <dbReference type="ARBA" id="ARBA00004811"/>
    </source>
</evidence>
<dbReference type="CDD" id="cd01556">
    <property type="entry name" value="EPSP_synthase"/>
    <property type="match status" value="1"/>
</dbReference>
<evidence type="ECO:0000256" key="7">
    <source>
        <dbReference type="HAMAP-Rule" id="MF_00210"/>
    </source>
</evidence>
<evidence type="ECO:0000256" key="4">
    <source>
        <dbReference type="ARBA" id="ARBA00022679"/>
    </source>
</evidence>
<dbReference type="GeneID" id="93692411"/>
<dbReference type="GO" id="GO:0009073">
    <property type="term" value="P:aromatic amino acid family biosynthetic process"/>
    <property type="evidence" value="ECO:0007669"/>
    <property type="project" value="UniProtKB-KW"/>
</dbReference>
<dbReference type="HOGENOM" id="CLU_024321_0_0_9"/>
<dbReference type="PATRIC" id="fig|411473.3.peg.1198"/>
<gene>
    <name evidence="7" type="primary">aroA</name>
    <name evidence="9" type="ORF">RUMCAL_01481</name>
</gene>
<keyword evidence="5 7" id="KW-0057">Aromatic amino acid biosynthesis</keyword>
<comment type="caution">
    <text evidence="9">The sequence shown here is derived from an EMBL/GenBank/DDBJ whole genome shotgun (WGS) entry which is preliminary data.</text>
</comment>
<keyword evidence="4 7" id="KW-0808">Transferase</keyword>
<comment type="function">
    <text evidence="7">Catalyzes the transfer of the enolpyruvyl moiety of phosphoenolpyruvate (PEP) to the 5-hydroxyl of shikimate-3-phosphate (S3P) to produce enolpyruvyl shikimate-3-phosphate and inorganic phosphate.</text>
</comment>
<name>U2KVR5_9FIRM</name>
<dbReference type="UniPathway" id="UPA00053">
    <property type="reaction ID" value="UER00089"/>
</dbReference>
<dbReference type="PANTHER" id="PTHR21090:SF5">
    <property type="entry name" value="PENTAFUNCTIONAL AROM POLYPEPTIDE"/>
    <property type="match status" value="1"/>
</dbReference>
<dbReference type="EC" id="2.5.1.19" evidence="7"/>
<dbReference type="PIRSF" id="PIRSF000505">
    <property type="entry name" value="EPSPS"/>
    <property type="match status" value="1"/>
</dbReference>
<evidence type="ECO:0000256" key="2">
    <source>
        <dbReference type="ARBA" id="ARBA00009948"/>
    </source>
</evidence>
<keyword evidence="3 7" id="KW-0028">Amino-acid biosynthesis</keyword>
<dbReference type="SUPFAM" id="SSF55205">
    <property type="entry name" value="EPT/RTPC-like"/>
    <property type="match status" value="1"/>
</dbReference>
<accession>U2KVR5</accession>
<reference evidence="9 10" key="1">
    <citation type="submission" date="2013-07" db="EMBL/GenBank/DDBJ databases">
        <authorList>
            <person name="Weinstock G."/>
            <person name="Sodergren E."/>
            <person name="Wylie T."/>
            <person name="Fulton L."/>
            <person name="Fulton R."/>
            <person name="Fronick C."/>
            <person name="O'Laughlin M."/>
            <person name="Godfrey J."/>
            <person name="Miner T."/>
            <person name="Herter B."/>
            <person name="Appelbaum E."/>
            <person name="Cordes M."/>
            <person name="Lek S."/>
            <person name="Wollam A."/>
            <person name="Pepin K.H."/>
            <person name="Palsikar V.B."/>
            <person name="Mitreva M."/>
            <person name="Wilson R.K."/>
        </authorList>
    </citation>
    <scope>NUCLEOTIDE SEQUENCE [LARGE SCALE GENOMIC DNA]</scope>
    <source>
        <strain evidence="9 10">ATCC 27760</strain>
    </source>
</reference>
<feature type="binding site" evidence="7">
    <location>
        <position position="365"/>
    </location>
    <ligand>
        <name>phosphoenolpyruvate</name>
        <dbReference type="ChEBI" id="CHEBI:58702"/>
    </ligand>
</feature>
<comment type="pathway">
    <text evidence="1 7">Metabolic intermediate biosynthesis; chorismate biosynthesis; chorismate from D-erythrose 4-phosphate and phosphoenolpyruvate: step 6/7.</text>
</comment>
<feature type="binding site" evidence="7">
    <location>
        <position position="323"/>
    </location>
    <ligand>
        <name>phosphoenolpyruvate</name>
        <dbReference type="ChEBI" id="CHEBI:58702"/>
    </ligand>
</feature>
<dbReference type="STRING" id="411473.RUMCAL_01481"/>
<dbReference type="Proteomes" id="UP000016662">
    <property type="component" value="Unassembled WGS sequence"/>
</dbReference>
<comment type="subcellular location">
    <subcellularLocation>
        <location evidence="7">Cytoplasm</location>
    </subcellularLocation>
</comment>
<feature type="binding site" evidence="7">
    <location>
        <position position="21"/>
    </location>
    <ligand>
        <name>3-phosphoshikimate</name>
        <dbReference type="ChEBI" id="CHEBI:145989"/>
    </ligand>
</feature>
<evidence type="ECO:0000256" key="6">
    <source>
        <dbReference type="ARBA" id="ARBA00044633"/>
    </source>
</evidence>
<dbReference type="RefSeq" id="WP_021682952.1">
    <property type="nucleotide sequence ID" value="NZ_KI260451.1"/>
</dbReference>
<feature type="active site" description="Proton acceptor" evidence="7">
    <location>
        <position position="292"/>
    </location>
</feature>
<evidence type="ECO:0000313" key="10">
    <source>
        <dbReference type="Proteomes" id="UP000016662"/>
    </source>
</evidence>
<dbReference type="GO" id="GO:0003866">
    <property type="term" value="F:3-phosphoshikimate 1-carboxyvinyltransferase activity"/>
    <property type="evidence" value="ECO:0007669"/>
    <property type="project" value="UniProtKB-UniRule"/>
</dbReference>
<dbReference type="InterPro" id="IPR001986">
    <property type="entry name" value="Enolpyruvate_Tfrase_dom"/>
</dbReference>
<evidence type="ECO:0000256" key="5">
    <source>
        <dbReference type="ARBA" id="ARBA00023141"/>
    </source>
</evidence>
<evidence type="ECO:0000256" key="3">
    <source>
        <dbReference type="ARBA" id="ARBA00022605"/>
    </source>
</evidence>
<dbReference type="InterPro" id="IPR013792">
    <property type="entry name" value="RNA3'P_cycl/enolpyr_Trfase_a/b"/>
</dbReference>
<dbReference type="InterPro" id="IPR006264">
    <property type="entry name" value="EPSP_synthase"/>
</dbReference>
<evidence type="ECO:0000313" key="9">
    <source>
        <dbReference type="EMBL" id="ERJ96165.1"/>
    </source>
</evidence>